<dbReference type="AlphaFoldDB" id="A9KJR2"/>
<accession>A9KJR2</accession>
<dbReference type="EMBL" id="CP000885">
    <property type="protein sequence ID" value="ABX41067.1"/>
    <property type="molecule type" value="Genomic_DNA"/>
</dbReference>
<feature type="transmembrane region" description="Helical" evidence="1">
    <location>
        <begin position="198"/>
        <end position="223"/>
    </location>
</feature>
<dbReference type="OrthoDB" id="1907985at2"/>
<name>A9KJR2_LACP7</name>
<organism evidence="2 3">
    <name type="scientific">Lachnoclostridium phytofermentans (strain ATCC 700394 / DSM 18823 / ISDg)</name>
    <name type="common">Clostridium phytofermentans</name>
    <dbReference type="NCBI Taxonomy" id="357809"/>
    <lineage>
        <taxon>Bacteria</taxon>
        <taxon>Bacillati</taxon>
        <taxon>Bacillota</taxon>
        <taxon>Clostridia</taxon>
        <taxon>Lachnospirales</taxon>
        <taxon>Lachnospiraceae</taxon>
    </lineage>
</organism>
<keyword evidence="1" id="KW-1133">Transmembrane helix</keyword>
<protein>
    <recommendedName>
        <fullName evidence="4">DZANK-type domain-containing protein</fullName>
    </recommendedName>
</protein>
<dbReference type="RefSeq" id="WP_012198710.1">
    <property type="nucleotide sequence ID" value="NC_010001.1"/>
</dbReference>
<evidence type="ECO:0000313" key="3">
    <source>
        <dbReference type="Proteomes" id="UP000000370"/>
    </source>
</evidence>
<dbReference type="KEGG" id="cpy:Cphy_0680"/>
<feature type="transmembrane region" description="Helical" evidence="1">
    <location>
        <begin position="235"/>
        <end position="254"/>
    </location>
</feature>
<reference evidence="3" key="1">
    <citation type="submission" date="2007-11" db="EMBL/GenBank/DDBJ databases">
        <title>Complete genome sequence of Clostridium phytofermentans ISDg.</title>
        <authorList>
            <person name="Leschine S.B."/>
            <person name="Warnick T.A."/>
            <person name="Blanchard J.L."/>
            <person name="Schnell D.J."/>
            <person name="Petit E.L."/>
            <person name="LaTouf W.G."/>
            <person name="Copeland A."/>
            <person name="Lucas S."/>
            <person name="Lapidus A."/>
            <person name="Barry K."/>
            <person name="Glavina del Rio T."/>
            <person name="Dalin E."/>
            <person name="Tice H."/>
            <person name="Pitluck S."/>
            <person name="Kiss H."/>
            <person name="Brettin T."/>
            <person name="Bruce D."/>
            <person name="Detter J.C."/>
            <person name="Han C."/>
            <person name="Kuske C."/>
            <person name="Schmutz J."/>
            <person name="Larimer F."/>
            <person name="Land M."/>
            <person name="Hauser L."/>
            <person name="Kyrpides N."/>
            <person name="Kim E.A."/>
            <person name="Richardson P."/>
        </authorList>
    </citation>
    <scope>NUCLEOTIDE SEQUENCE [LARGE SCALE GENOMIC DNA]</scope>
    <source>
        <strain evidence="3">ATCC 700394 / DSM 18823 / ISDg</strain>
    </source>
</reference>
<dbReference type="HOGENOM" id="CLU_059188_0_0_9"/>
<evidence type="ECO:0000313" key="2">
    <source>
        <dbReference type="EMBL" id="ABX41067.1"/>
    </source>
</evidence>
<sequence length="310" mass="34952" precursor="true">MKRFEKLLTNINFKKVLILYLVAAIIAGITSVSLLGYVFRNKIGLIFDYKKVSEKLEHNSDATEVQSDLANFANKNADVVDVVILDADNKILFSAKHSEVAKTGSISLELDPQWKHEYKFMIDPSNPEVAYRLIKSEASLRSVVSVIKGNDYYDEHDGEYFFGVSSAKTVYSLNYIRGENNSKTYFIFEFLPVENGMLYIKVVAAAAMLFFMLYWVLLALYVYADAVKSKLNGTAWGILMLFTNLGGFVIYKIYKQNGKTCFKCKALQGKSNLYCTECGAKIGSSCEKCGASFNSHDRYCRICGEKKKES</sequence>
<keyword evidence="1" id="KW-0812">Transmembrane</keyword>
<dbReference type="eggNOG" id="ENOG503062J">
    <property type="taxonomic scope" value="Bacteria"/>
</dbReference>
<evidence type="ECO:0008006" key="4">
    <source>
        <dbReference type="Google" id="ProtNLM"/>
    </source>
</evidence>
<dbReference type="STRING" id="357809.Cphy_0680"/>
<gene>
    <name evidence="2" type="ordered locus">Cphy_0680</name>
</gene>
<dbReference type="Proteomes" id="UP000000370">
    <property type="component" value="Chromosome"/>
</dbReference>
<keyword evidence="1" id="KW-0472">Membrane</keyword>
<keyword evidence="3" id="KW-1185">Reference proteome</keyword>
<evidence type="ECO:0000256" key="1">
    <source>
        <dbReference type="SAM" id="Phobius"/>
    </source>
</evidence>
<proteinExistence type="predicted"/>
<feature type="transmembrane region" description="Helical" evidence="1">
    <location>
        <begin position="17"/>
        <end position="39"/>
    </location>
</feature>